<dbReference type="RefSeq" id="WP_115270626.1">
    <property type="nucleotide sequence ID" value="NZ_UGGU01000003.1"/>
</dbReference>
<sequence length="1269" mass="148808">MRDRIRLAIAFVVVSLTILGIDKVPIVTEISNSGVELKKENEGSILAGTDEVEIDLVNNTMKSKNGLNLKQGDLELKAYNLKRDIERNKAYINDELQTLFSNEQGDISLQSLKGGEVALDGSEGTFYNNFGYLEVGKITSAEKPNDRIYFGGDRVEYKDNKIYINDGWLTTDYNINKTRNPNNAGYHLLVKSIVIEPEKQITLKNSDFYVENKSRLPFRFPWFRTNIRQGSAVPLFPEWGDDQYYGWNSTWGFLYGDRDDRYIGGFAPKFADRMGFLIGRWENWYKTDRFGTIKLDIDDWLVYSKEKKIDRENATDGQLLSNEERSKRYRVNYTHEYDGNKGKLYFNAINATYNMIPKLDDIVIDYTNRGNKFGKTEEEGLRPNLTNTMSFFSIDADLKNLGENKDITLKSKLKLTDDKKIYALMVYDDIDDISYGSSIDNDLFSQVELTKDNIDYRVSGYYNYLYDMDPGSTFNDTQSRAEDFGFEFLDKDTKMGFTYDEKTGDRFRKLGLWERDPKLNNLLTYQSMYGRNFRANYSPSTVKEYNRFDTKDLRVSFGEYNFYRDYKVKVGYDYYSEIKELDLGNDPLRLTLKEREEQNKGNSLENVPMVNQLIKGNYRSKQYNRFEDIIYSDFEQQRGYVDIFDETTKFSFASGQTKEEFWDRTGIYTVDGYRKYVNESDFYEVTVERNEIDLDGFGELALFGGVRYDEYSKGYNPYSNNGKGNYVSGEDSTLRTQLKLNHTMTLFNNEDNINRNIDLSMANDLTLFYQKYDYDSGSINFGNEIDGRSAEYIRLKNKDNIYQVVDTVSTTIGNTETIYTIDYKRAENPATNELNNEVIKNNLDFKIDGDKSLSFNYGQDRKYTDETLNRENYNYYTFRDYGVTYYLDGHKLAYQHNGINSKIFNIDPKYNNGLSIDNAKEKIRLNTYSYEYIFGDNKLGLDFSEGRDSRKNYITFEKELDVKNQIYGISFLDGRNEIENYYRATYEIYNHNEPNAKNLILDGKSYNSQNSDVVSFRYEYRDKRFTDDELKKYAEIEYDKDSVSLTPQEIYRVRDILRNRERNHVDFKLNRNIYDEFTNIAEYKRNFKVNLMLQRNEARYERTGDYWASLKEIQAGVFYSQNRFGIGYQVDESADWRNSKWTKTDREHKISLVTKLGKPSEGWTLKAYGKFYEDLTNMIKDDERRRKSSLDGLGIEIGKEMGYYQWSLAFEKQYVLSAKDYEWRAALQFTLLTFPSNPIFGIGADTDAKKHTKPQTYMFDGLEVEDVVD</sequence>
<evidence type="ECO:0000313" key="1">
    <source>
        <dbReference type="EMBL" id="STO31903.1"/>
    </source>
</evidence>
<dbReference type="OrthoDB" id="83366at2"/>
<evidence type="ECO:0000313" key="2">
    <source>
        <dbReference type="Proteomes" id="UP000255328"/>
    </source>
</evidence>
<organism evidence="1 2">
    <name type="scientific">Fusobacterium necrogenes</name>
    <dbReference type="NCBI Taxonomy" id="858"/>
    <lineage>
        <taxon>Bacteria</taxon>
        <taxon>Fusobacteriati</taxon>
        <taxon>Fusobacteriota</taxon>
        <taxon>Fusobacteriia</taxon>
        <taxon>Fusobacteriales</taxon>
        <taxon>Fusobacteriaceae</taxon>
        <taxon>Fusobacterium</taxon>
    </lineage>
</organism>
<dbReference type="Proteomes" id="UP000255328">
    <property type="component" value="Unassembled WGS sequence"/>
</dbReference>
<keyword evidence="2" id="KW-1185">Reference proteome</keyword>
<dbReference type="AlphaFoldDB" id="A0A377GYF9"/>
<accession>A0A377GYF9</accession>
<reference evidence="1 2" key="1">
    <citation type="submission" date="2018-06" db="EMBL/GenBank/DDBJ databases">
        <authorList>
            <consortium name="Pathogen Informatics"/>
            <person name="Doyle S."/>
        </authorList>
    </citation>
    <scope>NUCLEOTIDE SEQUENCE [LARGE SCALE GENOMIC DNA]</scope>
    <source>
        <strain evidence="1 2">NCTC10723</strain>
    </source>
</reference>
<gene>
    <name evidence="1" type="ORF">NCTC10723_01366</name>
</gene>
<dbReference type="EMBL" id="UGGU01000003">
    <property type="protein sequence ID" value="STO31903.1"/>
    <property type="molecule type" value="Genomic_DNA"/>
</dbReference>
<protein>
    <submittedName>
        <fullName evidence="1">Uncharacterized protein</fullName>
    </submittedName>
</protein>
<name>A0A377GYF9_9FUSO</name>
<proteinExistence type="predicted"/>